<dbReference type="SMART" id="SM00306">
    <property type="entry name" value="HintN"/>
    <property type="match status" value="1"/>
</dbReference>
<evidence type="ECO:0000259" key="2">
    <source>
        <dbReference type="SMART" id="SM00306"/>
    </source>
</evidence>
<protein>
    <recommendedName>
        <fullName evidence="2">Hint domain-containing protein</fullName>
    </recommendedName>
</protein>
<dbReference type="EMBL" id="JAFCNB010000003">
    <property type="protein sequence ID" value="MBP2703512.1"/>
    <property type="molecule type" value="Genomic_DNA"/>
</dbReference>
<dbReference type="Proteomes" id="UP000674234">
    <property type="component" value="Unassembled WGS sequence"/>
</dbReference>
<evidence type="ECO:0000256" key="1">
    <source>
        <dbReference type="SAM" id="MobiDB-lite"/>
    </source>
</evidence>
<dbReference type="Gene3D" id="2.170.16.10">
    <property type="entry name" value="Hedgehog/Intein (Hint) domain"/>
    <property type="match status" value="1"/>
</dbReference>
<name>A0A941AI71_9ACTN</name>
<proteinExistence type="predicted"/>
<dbReference type="InterPro" id="IPR036844">
    <property type="entry name" value="Hint_dom_sf"/>
</dbReference>
<dbReference type="AlphaFoldDB" id="A0A941AI71"/>
<comment type="caution">
    <text evidence="3">The sequence shown here is derived from an EMBL/GenBank/DDBJ whole genome shotgun (WGS) entry which is preliminary data.</text>
</comment>
<organism evidence="3 4">
    <name type="scientific">Microbispora oryzae</name>
    <dbReference type="NCBI Taxonomy" id="2806554"/>
    <lineage>
        <taxon>Bacteria</taxon>
        <taxon>Bacillati</taxon>
        <taxon>Actinomycetota</taxon>
        <taxon>Actinomycetes</taxon>
        <taxon>Streptosporangiales</taxon>
        <taxon>Streptosporangiaceae</taxon>
        <taxon>Microbispora</taxon>
    </lineage>
</organism>
<gene>
    <name evidence="3" type="ORF">JOL79_06830</name>
</gene>
<evidence type="ECO:0000313" key="3">
    <source>
        <dbReference type="EMBL" id="MBP2703512.1"/>
    </source>
</evidence>
<dbReference type="InterPro" id="IPR003587">
    <property type="entry name" value="Hint_dom_N"/>
</dbReference>
<dbReference type="CDD" id="cd00081">
    <property type="entry name" value="Hint"/>
    <property type="match status" value="1"/>
</dbReference>
<feature type="region of interest" description="Disordered" evidence="1">
    <location>
        <begin position="601"/>
        <end position="620"/>
    </location>
</feature>
<evidence type="ECO:0000313" key="4">
    <source>
        <dbReference type="Proteomes" id="UP000674234"/>
    </source>
</evidence>
<accession>A0A941AI71</accession>
<dbReference type="RefSeq" id="WP_210154824.1">
    <property type="nucleotide sequence ID" value="NZ_JAFCNB010000003.1"/>
</dbReference>
<feature type="domain" description="Hint" evidence="2">
    <location>
        <begin position="304"/>
        <end position="395"/>
    </location>
</feature>
<dbReference type="InterPro" id="IPR006528">
    <property type="entry name" value="Phage_head_morphogenesis_dom"/>
</dbReference>
<dbReference type="InterPro" id="IPR030934">
    <property type="entry name" value="Intein_C"/>
</dbReference>
<dbReference type="PROSITE" id="PS50818">
    <property type="entry name" value="INTEIN_C_TER"/>
    <property type="match status" value="1"/>
</dbReference>
<dbReference type="SUPFAM" id="SSF51294">
    <property type="entry name" value="Hedgehog/intein (Hint) domain"/>
    <property type="match status" value="1"/>
</dbReference>
<keyword evidence="4" id="KW-1185">Reference proteome</keyword>
<dbReference type="Pfam" id="PF04233">
    <property type="entry name" value="Phage_Mu_F"/>
    <property type="match status" value="1"/>
</dbReference>
<reference evidence="3" key="1">
    <citation type="submission" date="2021-02" db="EMBL/GenBank/DDBJ databases">
        <title>Draft genome sequence of Microbispora sp. RL4-1S isolated from rice leaves in Thailand.</title>
        <authorList>
            <person name="Muangham S."/>
            <person name="Duangmal K."/>
        </authorList>
    </citation>
    <scope>NUCLEOTIDE SEQUENCE</scope>
    <source>
        <strain evidence="3">RL4-1S</strain>
    </source>
</reference>
<sequence length="1057" mass="113876">MADDVDPWLPHRLRADAELVRAEQQIEAAVRAAIERWLQRVRELVLGEGEGGLSAAAEAPPPQPEQFPAAEPAWVLAMEELILPDVAELFSERFLQVARTAVDSTQPYVQAYLDEVASRLVLFPREAFEELRPELAEAVSEGETMDQIRARIESILDFDTAADAAGTAEHDRTKRLRAKIRRIEAELDDPATPPERAAELRAQRRQAYEDLHESERRWQWKARRIARTETIGAYNGGAHEGALFRAEVLDLPLAKRWLATLDTRVRRTHREANGQVVRLTDPFTVGAATLAFPGDPTGPPHEVIQCLPDPGAPILTADGWRPVASIRPGDLVVTHLGRLRPVLRLAQPRRYSGEIVCIETASGVLRVTPNHPILTRQGWVIARELDTARVVFAPASVETGDLVVSPGLLGVDESAARIAAPGGLLGEVEQQVGLPRLDDEVRPYELDELDGLPGGDLPSVHGRPAFPMGGGLADVDDAETGRLAQEPNKALMAVCDEHPRLKLELAAAHLRYPAAPEGDDALAVDHGRDIGGSDGVHIRTVPLPIARCWTETVTDAPLFNFAVAEDESYIAAGIAAHNCRCTALYEDLDDLDDDERQALNNPPADTATISAGGAPMGDLPNGWRGPLAALDIRTGDGRILATPPDGLRLRQPPLSLLWQEALGMGHEGAVVVGRADRAWVETVDGVTYLMGEGPFDLDGEAGAEAARLLGEGLSNGVSVDLDDIRFEERWYSTSTNLPVDIDSMPDELFWSAWESGEIEPVTVFSDWRLMGATMTPQPAFDEARIEPVYDYAPAGDALAASAAEVRVYAAADFADPQLGELTPLQVTDDGRVFGHLAGWSTCHIGYPGTCVTAPHSATNYALFHVGAVATDEGPVGVGKITLGTGHADPHAGVRAAAEHYDHTGTAVAVVRAGEDAHGVWVAGRLVEGVTSEQVETLMRSPLSGDWRRVDGNLELVGALAVNVPGFPIPRMLAASGELGEQVSLVAAGASALAAARRKRRRAAAAAGAPLDYARLAREIVREQHALAQRGRRADELANRLGETIEARLARLDARVQQ</sequence>